<sequence length="350" mass="40687">MTKNITKIENITKYLLLNTLVFQKNKNVCWGNISKLNCSLIGLFNNCIWVYNKDDAKTIIYSIKGEEKKTLENFVYLRQDIFNEFDLVFTQLESNNEEFWALLDFKKLKIREKYPINYGLNGIWKILKNNKFLSKNDTDINCYYLDTEKEVWSFNFQQYTKQINNHLISNELLIIDNLLFLSFANSSLNAVGSIVINTDTGKVHKEVPRLKGFLYTNNNKEVIATSGIFNNIQTLSIFNLDTEECKTITLNNIFPTNNWSIKHQSSVVHNNKLYLAIQQGETLIASILAVLDLKTNKIIDYYELLKDPKKISNEDNWYHIDKIKVNDSMITVLTAGGTLHIFEKEETDLI</sequence>
<evidence type="ECO:0000313" key="1">
    <source>
        <dbReference type="EMBL" id="EWH13540.1"/>
    </source>
</evidence>
<reference evidence="1 2" key="1">
    <citation type="journal article" date="2014" name="Genome Announc.">
        <title>Draft Genome Sequence of the Carrageenan-Degrading Bacterium Cellulophaga sp. Strain KL-A, Isolated from Decaying Marine Algae.</title>
        <authorList>
            <person name="Shan D."/>
            <person name="Ying J."/>
            <person name="Li X."/>
            <person name="Gao Z."/>
            <person name="Wei G."/>
            <person name="Shao Z."/>
        </authorList>
    </citation>
    <scope>NUCLEOTIDE SEQUENCE [LARGE SCALE GENOMIC DNA]</scope>
    <source>
        <strain evidence="1 2">KL-A</strain>
    </source>
</reference>
<protein>
    <submittedName>
        <fullName evidence="1">Uncharacterized protein</fullName>
    </submittedName>
</protein>
<proteinExistence type="predicted"/>
<dbReference type="Proteomes" id="UP000019275">
    <property type="component" value="Unassembled WGS sequence"/>
</dbReference>
<comment type="caution">
    <text evidence="1">The sequence shown here is derived from an EMBL/GenBank/DDBJ whole genome shotgun (WGS) entry which is preliminary data.</text>
</comment>
<gene>
    <name evidence="1" type="ORF">KLA_09349</name>
</gene>
<organism evidence="1 2">
    <name type="scientific">Cellulophaga geojensis KL-A</name>
    <dbReference type="NCBI Taxonomy" id="1328323"/>
    <lineage>
        <taxon>Bacteria</taxon>
        <taxon>Pseudomonadati</taxon>
        <taxon>Bacteroidota</taxon>
        <taxon>Flavobacteriia</taxon>
        <taxon>Flavobacteriales</taxon>
        <taxon>Flavobacteriaceae</taxon>
        <taxon>Cellulophaga</taxon>
    </lineage>
</organism>
<dbReference type="SUPFAM" id="SSF50998">
    <property type="entry name" value="Quinoprotein alcohol dehydrogenase-like"/>
    <property type="match status" value="1"/>
</dbReference>
<dbReference type="InterPro" id="IPR011047">
    <property type="entry name" value="Quinoprotein_ADH-like_sf"/>
</dbReference>
<accession>A0ABN0RNS9</accession>
<dbReference type="EMBL" id="ARZX01000010">
    <property type="protein sequence ID" value="EWH13540.1"/>
    <property type="molecule type" value="Genomic_DNA"/>
</dbReference>
<evidence type="ECO:0000313" key="2">
    <source>
        <dbReference type="Proteomes" id="UP000019275"/>
    </source>
</evidence>
<keyword evidence="2" id="KW-1185">Reference proteome</keyword>
<name>A0ABN0RNS9_9FLAO</name>
<dbReference type="RefSeq" id="WP_034645281.1">
    <property type="nucleotide sequence ID" value="NZ_ARZX01000010.1"/>
</dbReference>